<evidence type="ECO:0000256" key="2">
    <source>
        <dbReference type="SAM" id="MobiDB-lite"/>
    </source>
</evidence>
<proteinExistence type="predicted"/>
<dbReference type="InterPro" id="IPR021858">
    <property type="entry name" value="Fun_TF"/>
</dbReference>
<reference evidence="3 4" key="1">
    <citation type="submission" date="2020-01" db="EMBL/GenBank/DDBJ databases">
        <title>Identification and distribution of gene clusters putatively required for synthesis of sphingolipid metabolism inhibitors in phylogenetically diverse species of the filamentous fungus Fusarium.</title>
        <authorList>
            <person name="Kim H.-S."/>
            <person name="Busman M."/>
            <person name="Brown D.W."/>
            <person name="Divon H."/>
            <person name="Uhlig S."/>
            <person name="Proctor R.H."/>
        </authorList>
    </citation>
    <scope>NUCLEOTIDE SEQUENCE [LARGE SCALE GENOMIC DNA]</scope>
    <source>
        <strain evidence="3 4">NRRL 13308</strain>
    </source>
</reference>
<dbReference type="OrthoDB" id="3546279at2759"/>
<dbReference type="PANTHER" id="PTHR47784:SF5">
    <property type="entry name" value="STEROL UPTAKE CONTROL PROTEIN 2"/>
    <property type="match status" value="1"/>
</dbReference>
<dbReference type="AlphaFoldDB" id="A0A8H4NJU3"/>
<dbReference type="GO" id="GO:0008270">
    <property type="term" value="F:zinc ion binding"/>
    <property type="evidence" value="ECO:0007669"/>
    <property type="project" value="InterPro"/>
</dbReference>
<evidence type="ECO:0000256" key="1">
    <source>
        <dbReference type="ARBA" id="ARBA00023242"/>
    </source>
</evidence>
<gene>
    <name evidence="3" type="ORF">FACUT_7947</name>
</gene>
<dbReference type="InterPro" id="IPR053157">
    <property type="entry name" value="Sterol_Uptake_Regulator"/>
</dbReference>
<dbReference type="Proteomes" id="UP000536711">
    <property type="component" value="Unassembled WGS sequence"/>
</dbReference>
<dbReference type="Pfam" id="PF11951">
    <property type="entry name" value="Fungal_trans_2"/>
    <property type="match status" value="1"/>
</dbReference>
<organism evidence="3 4">
    <name type="scientific">Fusarium acutatum</name>
    <dbReference type="NCBI Taxonomy" id="78861"/>
    <lineage>
        <taxon>Eukaryota</taxon>
        <taxon>Fungi</taxon>
        <taxon>Dikarya</taxon>
        <taxon>Ascomycota</taxon>
        <taxon>Pezizomycotina</taxon>
        <taxon>Sordariomycetes</taxon>
        <taxon>Hypocreomycetidae</taxon>
        <taxon>Hypocreales</taxon>
        <taxon>Nectriaceae</taxon>
        <taxon>Fusarium</taxon>
        <taxon>Fusarium fujikuroi species complex</taxon>
    </lineage>
</organism>
<accession>A0A8H4NJU3</accession>
<keyword evidence="1" id="KW-0539">Nucleus</keyword>
<feature type="region of interest" description="Disordered" evidence="2">
    <location>
        <begin position="35"/>
        <end position="74"/>
    </location>
</feature>
<feature type="compositionally biased region" description="Polar residues" evidence="2">
    <location>
        <begin position="58"/>
        <end position="72"/>
    </location>
</feature>
<dbReference type="PANTHER" id="PTHR47784">
    <property type="entry name" value="STEROL UPTAKE CONTROL PROTEIN 2"/>
    <property type="match status" value="1"/>
</dbReference>
<comment type="caution">
    <text evidence="3">The sequence shown here is derived from an EMBL/GenBank/DDBJ whole genome shotgun (WGS) entry which is preliminary data.</text>
</comment>
<dbReference type="InterPro" id="IPR001138">
    <property type="entry name" value="Zn2Cys6_DnaBD"/>
</dbReference>
<dbReference type="EMBL" id="JAADJF010000205">
    <property type="protein sequence ID" value="KAF4434521.1"/>
    <property type="molecule type" value="Genomic_DNA"/>
</dbReference>
<sequence>MSEEREVQPITRSCSEERPKCRLCVRRNVSCEYPDQLPRASTNSPSASKAHLADSPALSYSPSQQSEPTPNTAPLLCLYPSSTETLKLSNLRLLHHWTVSTSLAMSQYPKDCYIWQTVLPQIGFQYSFVLHAVLSLAALHIAYHDTPETKSMWMEGIDYHSKSVLGFQKEVAHITDESSEALFMWSLCNLIYTFATSNPLRQGPDATNSSGSSTQYDKLLGAEWIPMMRGVTAILEPTHNSLRFGRMNTMMSLGNWDELDPDKGDQDPEDIQFCGTRETWKSSEKAHVYEDVLQTLRRCRLYSAQFRQMDAETLENWGYNKEFSAPLTWINLAPEAYFSLLQQRQPPALILFSFFGAMLHRLNHYWFMEGWGKATVEAIADILGSYWRPWISWPLRVIHDSE</sequence>
<name>A0A8H4NJU3_9HYPO</name>
<keyword evidence="4" id="KW-1185">Reference proteome</keyword>
<evidence type="ECO:0000313" key="4">
    <source>
        <dbReference type="Proteomes" id="UP000536711"/>
    </source>
</evidence>
<dbReference type="CDD" id="cd00067">
    <property type="entry name" value="GAL4"/>
    <property type="match status" value="1"/>
</dbReference>
<dbReference type="GO" id="GO:0001228">
    <property type="term" value="F:DNA-binding transcription activator activity, RNA polymerase II-specific"/>
    <property type="evidence" value="ECO:0007669"/>
    <property type="project" value="TreeGrafter"/>
</dbReference>
<evidence type="ECO:0000313" key="3">
    <source>
        <dbReference type="EMBL" id="KAF4434521.1"/>
    </source>
</evidence>
<protein>
    <submittedName>
        <fullName evidence="3">Sterol uptake control 2</fullName>
    </submittedName>
</protein>